<proteinExistence type="predicted"/>
<dbReference type="Pfam" id="PF00425">
    <property type="entry name" value="Chorismate_bind"/>
    <property type="match status" value="1"/>
</dbReference>
<dbReference type="STRING" id="404433.BTW07_12410"/>
<dbReference type="PRINTS" id="PR00095">
    <property type="entry name" value="ANTSNTHASEI"/>
</dbReference>
<gene>
    <name evidence="5" type="ORF">BTW07_12410</name>
</gene>
<organism evidence="5 6">
    <name type="scientific">Salinicola socius</name>
    <dbReference type="NCBI Taxonomy" id="404433"/>
    <lineage>
        <taxon>Bacteria</taxon>
        <taxon>Pseudomonadati</taxon>
        <taxon>Pseudomonadota</taxon>
        <taxon>Gammaproteobacteria</taxon>
        <taxon>Oceanospirillales</taxon>
        <taxon>Halomonadaceae</taxon>
        <taxon>Salinicola</taxon>
    </lineage>
</organism>
<dbReference type="InterPro" id="IPR005802">
    <property type="entry name" value="ADC_synth_comp_1"/>
</dbReference>
<evidence type="ECO:0000313" key="6">
    <source>
        <dbReference type="Proteomes" id="UP000186878"/>
    </source>
</evidence>
<dbReference type="Pfam" id="PF04715">
    <property type="entry name" value="Anth_synt_I_N"/>
    <property type="match status" value="1"/>
</dbReference>
<dbReference type="GO" id="GO:0046820">
    <property type="term" value="F:4-amino-4-deoxychorismate synthase activity"/>
    <property type="evidence" value="ECO:0007669"/>
    <property type="project" value="UniProtKB-EC"/>
</dbReference>
<dbReference type="SUPFAM" id="SSF56322">
    <property type="entry name" value="ADC synthase"/>
    <property type="match status" value="1"/>
</dbReference>
<dbReference type="PANTHER" id="PTHR11236:SF50">
    <property type="entry name" value="AMINODEOXYCHORISMATE SYNTHASE COMPONENT 1"/>
    <property type="match status" value="1"/>
</dbReference>
<dbReference type="Gene3D" id="3.60.120.10">
    <property type="entry name" value="Anthranilate synthase"/>
    <property type="match status" value="1"/>
</dbReference>
<sequence>MADTRPRLEITDFPYTPDPASLFERLQRRPGAVLLDSGRPNAPGGLFDIISSDPLAMLSVDDGLTRCEPPMPLPAEPFEAQQALLDHAETELLPLLTKAVAAEAKALPFLGGLLGYWGYSLMNSHEPTHSTTGQSDQRPGPSLPAARLGLYDWALIQNHDTQRTLLVATAARREQVIDWLKEPAKPDSAYFTLTSEFVGDIDRASYGRRFQRVIDYIHAGDCYQINLAQRFTAKFQGSTWQAYRRLRLATPTPYGGYLAWADQAILSLSPERFIGVADGQVATRPIKGTRPRGRTADEDLCLATELQQSAKDRAENIMIVDLLRNDLGRVCRPGSVAVPQLCGLESYANVHHLVSIVRGELAAGATPLDLLAAAFPGGSITGAPKHRAMQIIDELEPCQRSVYCGSLGYVDRRGRLDSSIAIRTVIADGDTLHIWGGGGLVADSDEEAEYQETLAKIERLMQALTSQVHDENDSQ</sequence>
<dbReference type="InterPro" id="IPR005801">
    <property type="entry name" value="ADC_synthase"/>
</dbReference>
<reference evidence="5 6" key="1">
    <citation type="submission" date="2016-12" db="EMBL/GenBank/DDBJ databases">
        <title>Draft genome sequences of strains Salinicola socius SMB35, Salinicola sp. MH3R3-1 and Chromohalobacter sp. SMB17 from the Verkhnekamsk potash mining region of Russia.</title>
        <authorList>
            <person name="Mavrodi D.V."/>
            <person name="Olsson B.E."/>
            <person name="Korsakova E.S."/>
            <person name="Pyankova A."/>
            <person name="Mavrodi O.V."/>
            <person name="Plotnikova E.G."/>
        </authorList>
    </citation>
    <scope>NUCLEOTIDE SEQUENCE [LARGE SCALE GENOMIC DNA]</scope>
    <source>
        <strain evidence="5 6">SMB35</strain>
    </source>
</reference>
<dbReference type="EMBL" id="MSDO01000019">
    <property type="protein sequence ID" value="OLO03698.1"/>
    <property type="molecule type" value="Genomic_DNA"/>
</dbReference>
<dbReference type="InterPro" id="IPR006805">
    <property type="entry name" value="Anth_synth_I_N"/>
</dbReference>
<dbReference type="EC" id="2.6.1.85" evidence="1"/>
<dbReference type="NCBIfam" id="TIGR00553">
    <property type="entry name" value="pabB"/>
    <property type="match status" value="1"/>
</dbReference>
<dbReference type="InterPro" id="IPR019999">
    <property type="entry name" value="Anth_synth_I-like"/>
</dbReference>
<dbReference type="AlphaFoldDB" id="A0A1Q8SQJ0"/>
<keyword evidence="6" id="KW-1185">Reference proteome</keyword>
<keyword evidence="2" id="KW-0808">Transferase</keyword>
<protein>
    <recommendedName>
        <fullName evidence="1">aminodeoxychorismate synthase</fullName>
        <ecNumber evidence="1">2.6.1.85</ecNumber>
    </recommendedName>
</protein>
<dbReference type="PANTHER" id="PTHR11236">
    <property type="entry name" value="AMINOBENZOATE/ANTHRANILATE SYNTHASE"/>
    <property type="match status" value="1"/>
</dbReference>
<accession>A0A1Q8SQJ0</accession>
<dbReference type="GO" id="GO:0009396">
    <property type="term" value="P:folic acid-containing compound biosynthetic process"/>
    <property type="evidence" value="ECO:0007669"/>
    <property type="project" value="InterPro"/>
</dbReference>
<dbReference type="Proteomes" id="UP000186878">
    <property type="component" value="Unassembled WGS sequence"/>
</dbReference>
<feature type="domain" description="Chorismate-utilising enzyme C-terminal" evidence="3">
    <location>
        <begin position="203"/>
        <end position="456"/>
    </location>
</feature>
<dbReference type="RefSeq" id="WP_075570497.1">
    <property type="nucleotide sequence ID" value="NZ_MSDO01000019.1"/>
</dbReference>
<evidence type="ECO:0000259" key="3">
    <source>
        <dbReference type="Pfam" id="PF00425"/>
    </source>
</evidence>
<evidence type="ECO:0000259" key="4">
    <source>
        <dbReference type="Pfam" id="PF04715"/>
    </source>
</evidence>
<evidence type="ECO:0000313" key="5">
    <source>
        <dbReference type="EMBL" id="OLO03698.1"/>
    </source>
</evidence>
<feature type="domain" description="Anthranilate synthase component I N-terminal" evidence="4">
    <location>
        <begin position="18"/>
        <end position="165"/>
    </location>
</feature>
<dbReference type="OrthoDB" id="9803598at2"/>
<evidence type="ECO:0000256" key="1">
    <source>
        <dbReference type="ARBA" id="ARBA00013139"/>
    </source>
</evidence>
<dbReference type="InterPro" id="IPR015890">
    <property type="entry name" value="Chorismate_C"/>
</dbReference>
<evidence type="ECO:0000256" key="2">
    <source>
        <dbReference type="ARBA" id="ARBA00022679"/>
    </source>
</evidence>
<dbReference type="GO" id="GO:0000162">
    <property type="term" value="P:L-tryptophan biosynthetic process"/>
    <property type="evidence" value="ECO:0007669"/>
    <property type="project" value="TreeGrafter"/>
</dbReference>
<comment type="caution">
    <text evidence="5">The sequence shown here is derived from an EMBL/GenBank/DDBJ whole genome shotgun (WGS) entry which is preliminary data.</text>
</comment>
<name>A0A1Q8SQJ0_9GAMM</name>